<keyword evidence="4" id="KW-0479">Metal-binding</keyword>
<dbReference type="EMBL" id="JACGWN010000010">
    <property type="protein sequence ID" value="KAL0427255.1"/>
    <property type="molecule type" value="Genomic_DNA"/>
</dbReference>
<accession>A0AAW2VC99</accession>
<dbReference type="InterPro" id="IPR036396">
    <property type="entry name" value="Cyt_P450_sf"/>
</dbReference>
<keyword evidence="3" id="KW-0349">Heme</keyword>
<dbReference type="AlphaFoldDB" id="A0AAW2VC99"/>
<keyword evidence="5" id="KW-0560">Oxidoreductase</keyword>
<dbReference type="GO" id="GO:0016705">
    <property type="term" value="F:oxidoreductase activity, acting on paired donors, with incorporation or reduction of molecular oxygen"/>
    <property type="evidence" value="ECO:0007669"/>
    <property type="project" value="InterPro"/>
</dbReference>
<dbReference type="GO" id="GO:0005506">
    <property type="term" value="F:iron ion binding"/>
    <property type="evidence" value="ECO:0007669"/>
    <property type="project" value="InterPro"/>
</dbReference>
<sequence length="306" mass="35283">MEILKARDRIFSGRYIPSLYYKIIPHMEESSVLGSKECNNDWKYIRGMCHNWLFSIKAVKLRNEVRERKMIEMVDYLRAKEGKIVRLRDIVFATLANSMSNMMVSRNLIDIERECKGQNQRLMGFVETIMLDVLGTPSVVDLFPSLDGLLGFWERKKATKLHQEFKSLWGKVIEERREEKCAGEAPSQDLLDALIDNGFCNDKICALLMEMLVTGTFTSCITTEWLMAELIRNQGVLHKLQDEIENTVDGDIKNVSSRHMPYLQACLKETLRLHPPTLFGVPRRASQTCTMNNYVIPKDSVILINN</sequence>
<comment type="cofactor">
    <cofactor evidence="1">
        <name>heme</name>
        <dbReference type="ChEBI" id="CHEBI:30413"/>
    </cofactor>
</comment>
<name>A0AAW2VC99_9LAMI</name>
<dbReference type="PRINTS" id="PR00465">
    <property type="entry name" value="EP450IV"/>
</dbReference>
<dbReference type="InterPro" id="IPR002403">
    <property type="entry name" value="Cyt_P450_E_grp-IV"/>
</dbReference>
<dbReference type="SUPFAM" id="SSF48264">
    <property type="entry name" value="Cytochrome P450"/>
    <property type="match status" value="1"/>
</dbReference>
<comment type="similarity">
    <text evidence="2">Belongs to the cytochrome P450 family.</text>
</comment>
<evidence type="ECO:0000256" key="2">
    <source>
        <dbReference type="ARBA" id="ARBA00010617"/>
    </source>
</evidence>
<evidence type="ECO:0000256" key="1">
    <source>
        <dbReference type="ARBA" id="ARBA00001971"/>
    </source>
</evidence>
<protein>
    <submittedName>
        <fullName evidence="8">(S)-N-methylcoclaurine 3'-hydroxylase isozyme 2</fullName>
    </submittedName>
</protein>
<gene>
    <name evidence="8" type="ORF">Slati_2900300</name>
</gene>
<reference evidence="8" key="2">
    <citation type="journal article" date="2024" name="Plant">
        <title>Genomic evolution and insights into agronomic trait innovations of Sesamum species.</title>
        <authorList>
            <person name="Miao H."/>
            <person name="Wang L."/>
            <person name="Qu L."/>
            <person name="Liu H."/>
            <person name="Sun Y."/>
            <person name="Le M."/>
            <person name="Wang Q."/>
            <person name="Wei S."/>
            <person name="Zheng Y."/>
            <person name="Lin W."/>
            <person name="Duan Y."/>
            <person name="Cao H."/>
            <person name="Xiong S."/>
            <person name="Wang X."/>
            <person name="Wei L."/>
            <person name="Li C."/>
            <person name="Ma Q."/>
            <person name="Ju M."/>
            <person name="Zhao R."/>
            <person name="Li G."/>
            <person name="Mu C."/>
            <person name="Tian Q."/>
            <person name="Mei H."/>
            <person name="Zhang T."/>
            <person name="Gao T."/>
            <person name="Zhang H."/>
        </authorList>
    </citation>
    <scope>NUCLEOTIDE SEQUENCE</scope>
    <source>
        <strain evidence="8">KEN1</strain>
    </source>
</reference>
<keyword evidence="6" id="KW-0408">Iron</keyword>
<evidence type="ECO:0000256" key="7">
    <source>
        <dbReference type="ARBA" id="ARBA00023033"/>
    </source>
</evidence>
<organism evidence="8">
    <name type="scientific">Sesamum latifolium</name>
    <dbReference type="NCBI Taxonomy" id="2727402"/>
    <lineage>
        <taxon>Eukaryota</taxon>
        <taxon>Viridiplantae</taxon>
        <taxon>Streptophyta</taxon>
        <taxon>Embryophyta</taxon>
        <taxon>Tracheophyta</taxon>
        <taxon>Spermatophyta</taxon>
        <taxon>Magnoliopsida</taxon>
        <taxon>eudicotyledons</taxon>
        <taxon>Gunneridae</taxon>
        <taxon>Pentapetalae</taxon>
        <taxon>asterids</taxon>
        <taxon>lamiids</taxon>
        <taxon>Lamiales</taxon>
        <taxon>Pedaliaceae</taxon>
        <taxon>Sesamum</taxon>
    </lineage>
</organism>
<dbReference type="GO" id="GO:0020037">
    <property type="term" value="F:heme binding"/>
    <property type="evidence" value="ECO:0007669"/>
    <property type="project" value="InterPro"/>
</dbReference>
<proteinExistence type="inferred from homology"/>
<dbReference type="Pfam" id="PF00067">
    <property type="entry name" value="p450"/>
    <property type="match status" value="1"/>
</dbReference>
<reference evidence="8" key="1">
    <citation type="submission" date="2020-06" db="EMBL/GenBank/DDBJ databases">
        <authorList>
            <person name="Li T."/>
            <person name="Hu X."/>
            <person name="Zhang T."/>
            <person name="Song X."/>
            <person name="Zhang H."/>
            <person name="Dai N."/>
            <person name="Sheng W."/>
            <person name="Hou X."/>
            <person name="Wei L."/>
        </authorList>
    </citation>
    <scope>NUCLEOTIDE SEQUENCE</scope>
    <source>
        <strain evidence="8">KEN1</strain>
        <tissue evidence="8">Leaf</tissue>
    </source>
</reference>
<evidence type="ECO:0000256" key="6">
    <source>
        <dbReference type="ARBA" id="ARBA00023004"/>
    </source>
</evidence>
<dbReference type="GO" id="GO:0004497">
    <property type="term" value="F:monooxygenase activity"/>
    <property type="evidence" value="ECO:0007669"/>
    <property type="project" value="UniProtKB-KW"/>
</dbReference>
<evidence type="ECO:0000313" key="8">
    <source>
        <dbReference type="EMBL" id="KAL0427255.1"/>
    </source>
</evidence>
<dbReference type="PANTHER" id="PTHR47950">
    <property type="entry name" value="CYTOCHROME P450, FAMILY 76, SUBFAMILY C, POLYPEPTIDE 5-RELATED"/>
    <property type="match status" value="1"/>
</dbReference>
<evidence type="ECO:0000256" key="3">
    <source>
        <dbReference type="ARBA" id="ARBA00022617"/>
    </source>
</evidence>
<evidence type="ECO:0000256" key="5">
    <source>
        <dbReference type="ARBA" id="ARBA00023002"/>
    </source>
</evidence>
<dbReference type="Gene3D" id="1.10.630.10">
    <property type="entry name" value="Cytochrome P450"/>
    <property type="match status" value="1"/>
</dbReference>
<evidence type="ECO:0000256" key="4">
    <source>
        <dbReference type="ARBA" id="ARBA00022723"/>
    </source>
</evidence>
<dbReference type="PANTHER" id="PTHR47950:SF49">
    <property type="entry name" value="CYTOCHROME P450"/>
    <property type="match status" value="1"/>
</dbReference>
<comment type="caution">
    <text evidence="8">The sequence shown here is derived from an EMBL/GenBank/DDBJ whole genome shotgun (WGS) entry which is preliminary data.</text>
</comment>
<keyword evidence="7" id="KW-0503">Monooxygenase</keyword>
<dbReference type="InterPro" id="IPR001128">
    <property type="entry name" value="Cyt_P450"/>
</dbReference>